<dbReference type="PANTHER" id="PTHR34296">
    <property type="entry name" value="TRANSCRIPTIONAL ACTIVATOR PROTEIN MED"/>
    <property type="match status" value="1"/>
</dbReference>
<evidence type="ECO:0000256" key="1">
    <source>
        <dbReference type="ARBA" id="ARBA00004193"/>
    </source>
</evidence>
<proteinExistence type="inferred from homology"/>
<feature type="signal peptide" evidence="7">
    <location>
        <begin position="1"/>
        <end position="23"/>
    </location>
</feature>
<keyword evidence="6" id="KW-0449">Lipoprotein</keyword>
<evidence type="ECO:0000256" key="4">
    <source>
        <dbReference type="ARBA" id="ARBA00022729"/>
    </source>
</evidence>
<comment type="subcellular location">
    <subcellularLocation>
        <location evidence="1">Cell membrane</location>
        <topology evidence="1">Lipid-anchor</topology>
    </subcellularLocation>
</comment>
<evidence type="ECO:0000256" key="6">
    <source>
        <dbReference type="ARBA" id="ARBA00023288"/>
    </source>
</evidence>
<comment type="similarity">
    <text evidence="2">Belongs to the BMP lipoprotein family.</text>
</comment>
<keyword evidence="10" id="KW-1185">Reference proteome</keyword>
<feature type="domain" description="ABC transporter substrate-binding protein PnrA-like" evidence="8">
    <location>
        <begin position="48"/>
        <end position="346"/>
    </location>
</feature>
<name>A0ABU2LP74_9ACTN</name>
<dbReference type="RefSeq" id="WP_311598657.1">
    <property type="nucleotide sequence ID" value="NZ_JAVREM010000013.1"/>
</dbReference>
<dbReference type="PROSITE" id="PS51257">
    <property type="entry name" value="PROKAR_LIPOPROTEIN"/>
    <property type="match status" value="1"/>
</dbReference>
<dbReference type="SUPFAM" id="SSF53822">
    <property type="entry name" value="Periplasmic binding protein-like I"/>
    <property type="match status" value="1"/>
</dbReference>
<evidence type="ECO:0000313" key="10">
    <source>
        <dbReference type="Proteomes" id="UP001183420"/>
    </source>
</evidence>
<keyword evidence="4 7" id="KW-0732">Signal</keyword>
<dbReference type="InterPro" id="IPR028082">
    <property type="entry name" value="Peripla_BP_I"/>
</dbReference>
<keyword evidence="5" id="KW-0472">Membrane</keyword>
<gene>
    <name evidence="9" type="ORF">RNC47_13710</name>
</gene>
<comment type="caution">
    <text evidence="9">The sequence shown here is derived from an EMBL/GenBank/DDBJ whole genome shotgun (WGS) entry which is preliminary data.</text>
</comment>
<dbReference type="EMBL" id="JAVREM010000013">
    <property type="protein sequence ID" value="MDT0319395.1"/>
    <property type="molecule type" value="Genomic_DNA"/>
</dbReference>
<dbReference type="CDD" id="cd06354">
    <property type="entry name" value="PBP1_PrnA-like"/>
    <property type="match status" value="1"/>
</dbReference>
<evidence type="ECO:0000256" key="5">
    <source>
        <dbReference type="ARBA" id="ARBA00023136"/>
    </source>
</evidence>
<evidence type="ECO:0000256" key="3">
    <source>
        <dbReference type="ARBA" id="ARBA00022475"/>
    </source>
</evidence>
<dbReference type="Gene3D" id="3.40.50.2300">
    <property type="match status" value="2"/>
</dbReference>
<dbReference type="InterPro" id="IPR050957">
    <property type="entry name" value="BMP_lipoprotein"/>
</dbReference>
<dbReference type="PANTHER" id="PTHR34296:SF2">
    <property type="entry name" value="ABC TRANSPORTER GUANOSINE-BINDING PROTEIN NUPN"/>
    <property type="match status" value="1"/>
</dbReference>
<evidence type="ECO:0000256" key="7">
    <source>
        <dbReference type="SAM" id="SignalP"/>
    </source>
</evidence>
<dbReference type="Pfam" id="PF02608">
    <property type="entry name" value="Bmp"/>
    <property type="match status" value="1"/>
</dbReference>
<feature type="chain" id="PRO_5045253044" evidence="7">
    <location>
        <begin position="24"/>
        <end position="349"/>
    </location>
</feature>
<protein>
    <submittedName>
        <fullName evidence="9">BMP family ABC transporter substrate-binding protein</fullName>
    </submittedName>
</protein>
<dbReference type="InterPro" id="IPR003760">
    <property type="entry name" value="PnrA-like"/>
</dbReference>
<reference evidence="10" key="1">
    <citation type="submission" date="2023-07" db="EMBL/GenBank/DDBJ databases">
        <title>30 novel species of actinomycetes from the DSMZ collection.</title>
        <authorList>
            <person name="Nouioui I."/>
        </authorList>
    </citation>
    <scope>NUCLEOTIDE SEQUENCE [LARGE SCALE GENOMIC DNA]</scope>
    <source>
        <strain evidence="10">DSM 44918</strain>
    </source>
</reference>
<accession>A0ABU2LP74</accession>
<dbReference type="Proteomes" id="UP001183420">
    <property type="component" value="Unassembled WGS sequence"/>
</dbReference>
<organism evidence="9 10">
    <name type="scientific">Streptomyces millisiae</name>
    <dbReference type="NCBI Taxonomy" id="3075542"/>
    <lineage>
        <taxon>Bacteria</taxon>
        <taxon>Bacillati</taxon>
        <taxon>Actinomycetota</taxon>
        <taxon>Actinomycetes</taxon>
        <taxon>Kitasatosporales</taxon>
        <taxon>Streptomycetaceae</taxon>
        <taxon>Streptomyces</taxon>
    </lineage>
</organism>
<evidence type="ECO:0000313" key="9">
    <source>
        <dbReference type="EMBL" id="MDT0319395.1"/>
    </source>
</evidence>
<keyword evidence="3" id="KW-1003">Cell membrane</keyword>
<evidence type="ECO:0000259" key="8">
    <source>
        <dbReference type="Pfam" id="PF02608"/>
    </source>
</evidence>
<sequence>MRRVSRLAATVALTTALALTAAACGESSTESNNNGENGEGGAQGAAIAFDVGGRDDHSFNESAARGGDQAAEEFGIEIETRTAQNEETDADRVQRLESLAQAGYNPVIGVGYLYGNAIATVAEDFPDTTFGVVDAVAEGDNVYSMVFAEHEASYLAGVAAALTSESGQVGFIGGVQNPLIQKFEAGFVQGVTDTNPDVEVSVEYLYTNDDRGFNDVARAKEKANGMLGRGIDVIYTAAGQSGAGSIEEVASVEGAWAIGVDSDQYQQPGLAEYQDSILTSAVKGVDVAVYDLIQSVQNGEPLSGTHEYNLAENGVSLATSGGFIDGIAEEIQAATDGIVSGEIEVAQTP</sequence>
<evidence type="ECO:0000256" key="2">
    <source>
        <dbReference type="ARBA" id="ARBA00008610"/>
    </source>
</evidence>